<comment type="caution">
    <text evidence="4">The sequence shown here is derived from an EMBL/GenBank/DDBJ whole genome shotgun (WGS) entry which is preliminary data.</text>
</comment>
<feature type="transmembrane region" description="Helical" evidence="1">
    <location>
        <begin position="6"/>
        <end position="24"/>
    </location>
</feature>
<proteinExistence type="predicted"/>
<keyword evidence="1" id="KW-1133">Transmembrane helix</keyword>
<feature type="domain" description="DUF1648" evidence="2">
    <location>
        <begin position="146"/>
        <end position="185"/>
    </location>
</feature>
<dbReference type="InterPro" id="IPR043831">
    <property type="entry name" value="DUF5808"/>
</dbReference>
<gene>
    <name evidence="4" type="ORF">QWY15_10275</name>
</gene>
<feature type="transmembrane region" description="Helical" evidence="1">
    <location>
        <begin position="51"/>
        <end position="68"/>
    </location>
</feature>
<evidence type="ECO:0000259" key="2">
    <source>
        <dbReference type="Pfam" id="PF07853"/>
    </source>
</evidence>
<keyword evidence="1" id="KW-0472">Membrane</keyword>
<feature type="transmembrane region" description="Helical" evidence="1">
    <location>
        <begin position="80"/>
        <end position="100"/>
    </location>
</feature>
<dbReference type="InterPro" id="IPR012867">
    <property type="entry name" value="DUF1648"/>
</dbReference>
<dbReference type="PANTHER" id="PTHR37810">
    <property type="entry name" value="IMMUNITY PROTEIN SDPI"/>
    <property type="match status" value="1"/>
</dbReference>
<feature type="transmembrane region" description="Helical" evidence="1">
    <location>
        <begin position="235"/>
        <end position="257"/>
    </location>
</feature>
<dbReference type="EMBL" id="JAUJWW010000004">
    <property type="protein sequence ID" value="MDN7227681.1"/>
    <property type="molecule type" value="Genomic_DNA"/>
</dbReference>
<evidence type="ECO:0000256" key="1">
    <source>
        <dbReference type="SAM" id="Phobius"/>
    </source>
</evidence>
<dbReference type="Proteomes" id="UP001172054">
    <property type="component" value="Unassembled WGS sequence"/>
</dbReference>
<dbReference type="Pfam" id="PF07853">
    <property type="entry name" value="DUF1648"/>
    <property type="match status" value="1"/>
</dbReference>
<feature type="transmembrane region" description="Helical" evidence="1">
    <location>
        <begin position="263"/>
        <end position="286"/>
    </location>
</feature>
<sequence>MTVFLMAVIMLLVIGAQAFVPFFVRKTEVFGIYVPLEYSQQELLQNLKKNYTIQVLLVGGAIVGLYAIGFGATETSEETAALWGVGLQLALIVFSMVLYLRNHVKVKKEKQKQGWTKGKKEKVVVDLQFRNDLEMVSNAAFLLPVIITFGLILYTLSHYGSLPAQIPVHWGPDGPDRYTEKTVFTSISLMLVLLVMQILFFALNWARKTSGAKIRASQKLQSRERELASRKYGSWLLLISAIASTLLMGSLQLSIIHAGLGTALGYMALIVGFLIVVLGGTAFYAFKMVKSSSFAEEELADPGVIDADSDEHWKAGIFYVNKEDPSVMAEKRFGIGWTINFGNPKSWLYLLLPVAVLLLIAFLL</sequence>
<evidence type="ECO:0000259" key="3">
    <source>
        <dbReference type="Pfam" id="PF19124"/>
    </source>
</evidence>
<evidence type="ECO:0000313" key="5">
    <source>
        <dbReference type="Proteomes" id="UP001172054"/>
    </source>
</evidence>
<feature type="transmembrane region" description="Helical" evidence="1">
    <location>
        <begin position="182"/>
        <end position="206"/>
    </location>
</feature>
<evidence type="ECO:0000313" key="4">
    <source>
        <dbReference type="EMBL" id="MDN7227681.1"/>
    </source>
</evidence>
<dbReference type="PANTHER" id="PTHR37810:SF9">
    <property type="entry name" value="MEMBRANE PROTEIN"/>
    <property type="match status" value="1"/>
</dbReference>
<reference evidence="4 5" key="1">
    <citation type="submission" date="2023-06" db="EMBL/GenBank/DDBJ databases">
        <title>Novel species in genus Planococcus.</title>
        <authorList>
            <person name="Ning S."/>
        </authorList>
    </citation>
    <scope>NUCLEOTIDE SEQUENCE [LARGE SCALE GENOMIC DNA]</scope>
    <source>
        <strain evidence="4 5">N064</strain>
    </source>
</reference>
<accession>A0ABT8MSI4</accession>
<dbReference type="Pfam" id="PF19124">
    <property type="entry name" value="DUF5808"/>
    <property type="match status" value="1"/>
</dbReference>
<protein>
    <submittedName>
        <fullName evidence="4">DUF5808 domain-containing protein</fullName>
    </submittedName>
</protein>
<feature type="transmembrane region" description="Helical" evidence="1">
    <location>
        <begin position="347"/>
        <end position="363"/>
    </location>
</feature>
<feature type="domain" description="DUF5808" evidence="3">
    <location>
        <begin position="322"/>
        <end position="347"/>
    </location>
</feature>
<keyword evidence="5" id="KW-1185">Reference proteome</keyword>
<keyword evidence="1" id="KW-0812">Transmembrane</keyword>
<name>A0ABT8MSI4_9BACL</name>
<dbReference type="RefSeq" id="WP_301726306.1">
    <property type="nucleotide sequence ID" value="NZ_JAUJWW010000004.1"/>
</dbReference>
<feature type="transmembrane region" description="Helical" evidence="1">
    <location>
        <begin position="139"/>
        <end position="162"/>
    </location>
</feature>
<organism evidence="4 5">
    <name type="scientific">Planococcus liqunii</name>
    <dbReference type="NCBI Taxonomy" id="3058394"/>
    <lineage>
        <taxon>Bacteria</taxon>
        <taxon>Bacillati</taxon>
        <taxon>Bacillota</taxon>
        <taxon>Bacilli</taxon>
        <taxon>Bacillales</taxon>
        <taxon>Caryophanaceae</taxon>
        <taxon>Planococcus</taxon>
    </lineage>
</organism>